<name>A0A7J3JS97_9CREN</name>
<sequence length="231" mass="26949">MMDRNRILTILVTLISIVFFAFVSTFIPQDFIWVVFLLYTMIFMSLSMALPRILSKRRYGDVKGAILLKADRQEVAKIMMKDQEIDKEIKPQVIASLALLPLSIVIWIIASYTVFPYIVPVSRNLIAKSELFIRYLVFYGVLIGLMRIVTYFFMPKRMLVPLNSYEIRSGGIKSGSITILFPIDTNRYEVAINHKRSFIDIYDRRTKQIYRLYVADINRAETVIQKHGFQK</sequence>
<keyword evidence="1" id="KW-0812">Transmembrane</keyword>
<dbReference type="InterPro" id="IPR009198">
    <property type="entry name" value="UCP014484_TM"/>
</dbReference>
<keyword evidence="1" id="KW-1133">Transmembrane helix</keyword>
<organism evidence="2">
    <name type="scientific">Ignisphaera aggregans</name>
    <dbReference type="NCBI Taxonomy" id="334771"/>
    <lineage>
        <taxon>Archaea</taxon>
        <taxon>Thermoproteota</taxon>
        <taxon>Thermoprotei</taxon>
        <taxon>Desulfurococcales</taxon>
        <taxon>Desulfurococcaceae</taxon>
        <taxon>Ignisphaera</taxon>
    </lineage>
</organism>
<gene>
    <name evidence="2" type="ORF">ENU30_07875</name>
</gene>
<feature type="transmembrane region" description="Helical" evidence="1">
    <location>
        <begin position="131"/>
        <end position="154"/>
    </location>
</feature>
<dbReference type="AlphaFoldDB" id="A0A7J3JS97"/>
<evidence type="ECO:0000256" key="1">
    <source>
        <dbReference type="SAM" id="Phobius"/>
    </source>
</evidence>
<feature type="transmembrane region" description="Helical" evidence="1">
    <location>
        <begin position="7"/>
        <end position="25"/>
    </location>
</feature>
<comment type="caution">
    <text evidence="2">The sequence shown here is derived from an EMBL/GenBank/DDBJ whole genome shotgun (WGS) entry which is preliminary data.</text>
</comment>
<protein>
    <submittedName>
        <fullName evidence="2">DUF2208 domain-containing protein</fullName>
    </submittedName>
</protein>
<proteinExistence type="predicted"/>
<feature type="transmembrane region" description="Helical" evidence="1">
    <location>
        <begin position="31"/>
        <end position="50"/>
    </location>
</feature>
<evidence type="ECO:0000313" key="2">
    <source>
        <dbReference type="EMBL" id="HGQ18871.1"/>
    </source>
</evidence>
<reference evidence="2" key="1">
    <citation type="journal article" date="2020" name="mSystems">
        <title>Genome- and Community-Level Interaction Insights into Carbon Utilization and Element Cycling Functions of Hydrothermarchaeota in Hydrothermal Sediment.</title>
        <authorList>
            <person name="Zhou Z."/>
            <person name="Liu Y."/>
            <person name="Xu W."/>
            <person name="Pan J."/>
            <person name="Luo Z.H."/>
            <person name="Li M."/>
        </authorList>
    </citation>
    <scope>NUCLEOTIDE SEQUENCE [LARGE SCALE GENOMIC DNA]</scope>
    <source>
        <strain evidence="2">SpSt-657</strain>
    </source>
</reference>
<accession>A0A7J3JS97</accession>
<dbReference type="EMBL" id="DTBZ01000149">
    <property type="protein sequence ID" value="HGQ18871.1"/>
    <property type="molecule type" value="Genomic_DNA"/>
</dbReference>
<keyword evidence="1" id="KW-0472">Membrane</keyword>
<feature type="transmembrane region" description="Helical" evidence="1">
    <location>
        <begin position="97"/>
        <end position="119"/>
    </location>
</feature>
<dbReference type="Pfam" id="PF09973">
    <property type="entry name" value="DUF2208"/>
    <property type="match status" value="1"/>
</dbReference>